<feature type="transmembrane region" description="Helical" evidence="1">
    <location>
        <begin position="51"/>
        <end position="69"/>
    </location>
</feature>
<keyword evidence="1" id="KW-0812">Transmembrane</keyword>
<name>A0A5C7HFG4_9ROSI</name>
<proteinExistence type="predicted"/>
<organism evidence="2 3">
    <name type="scientific">Acer yangbiense</name>
    <dbReference type="NCBI Taxonomy" id="1000413"/>
    <lineage>
        <taxon>Eukaryota</taxon>
        <taxon>Viridiplantae</taxon>
        <taxon>Streptophyta</taxon>
        <taxon>Embryophyta</taxon>
        <taxon>Tracheophyta</taxon>
        <taxon>Spermatophyta</taxon>
        <taxon>Magnoliopsida</taxon>
        <taxon>eudicotyledons</taxon>
        <taxon>Gunneridae</taxon>
        <taxon>Pentapetalae</taxon>
        <taxon>rosids</taxon>
        <taxon>malvids</taxon>
        <taxon>Sapindales</taxon>
        <taxon>Sapindaceae</taxon>
        <taxon>Hippocastanoideae</taxon>
        <taxon>Acereae</taxon>
        <taxon>Acer</taxon>
    </lineage>
</organism>
<keyword evidence="1" id="KW-1133">Transmembrane helix</keyword>
<dbReference type="PANTHER" id="PTHR36616:SF4">
    <property type="entry name" value="OS03G0174800 PROTEIN"/>
    <property type="match status" value="1"/>
</dbReference>
<dbReference type="AlphaFoldDB" id="A0A5C7HFG4"/>
<comment type="caution">
    <text evidence="2">The sequence shown here is derived from an EMBL/GenBank/DDBJ whole genome shotgun (WGS) entry which is preliminary data.</text>
</comment>
<keyword evidence="1" id="KW-0472">Membrane</keyword>
<dbReference type="Proteomes" id="UP000323000">
    <property type="component" value="Chromosome 8"/>
</dbReference>
<dbReference type="EMBL" id="VAHF01000008">
    <property type="protein sequence ID" value="TXG55780.1"/>
    <property type="molecule type" value="Genomic_DNA"/>
</dbReference>
<dbReference type="PANTHER" id="PTHR36616">
    <property type="entry name" value="BNAC07G32700D PROTEIN"/>
    <property type="match status" value="1"/>
</dbReference>
<reference evidence="3" key="1">
    <citation type="journal article" date="2019" name="Gigascience">
        <title>De novo genome assembly of the endangered Acer yangbiense, a plant species with extremely small populations endemic to Yunnan Province, China.</title>
        <authorList>
            <person name="Yang J."/>
            <person name="Wariss H.M."/>
            <person name="Tao L."/>
            <person name="Zhang R."/>
            <person name="Yun Q."/>
            <person name="Hollingsworth P."/>
            <person name="Dao Z."/>
            <person name="Luo G."/>
            <person name="Guo H."/>
            <person name="Ma Y."/>
            <person name="Sun W."/>
        </authorList>
    </citation>
    <scope>NUCLEOTIDE SEQUENCE [LARGE SCALE GENOMIC DNA]</scope>
    <source>
        <strain evidence="3">cv. Malutang</strain>
    </source>
</reference>
<protein>
    <submittedName>
        <fullName evidence="2">Uncharacterized protein</fullName>
    </submittedName>
</protein>
<dbReference type="OrthoDB" id="1893998at2759"/>
<keyword evidence="3" id="KW-1185">Reference proteome</keyword>
<sequence>MANLIWFLRNQKVHGTTQPNYDLVYAWSVEFLSGYRAANYEDVSGKSLNRVGALFITVGFSAIPLTLYVPPIRRLTLFVEKMEDFIRDSTETTRVLYPRLRRISSTFFSIILCCNSGSL</sequence>
<evidence type="ECO:0000256" key="1">
    <source>
        <dbReference type="SAM" id="Phobius"/>
    </source>
</evidence>
<accession>A0A5C7HFG4</accession>
<evidence type="ECO:0000313" key="3">
    <source>
        <dbReference type="Proteomes" id="UP000323000"/>
    </source>
</evidence>
<gene>
    <name evidence="2" type="ORF">EZV62_017093</name>
</gene>
<evidence type="ECO:0000313" key="2">
    <source>
        <dbReference type="EMBL" id="TXG55780.1"/>
    </source>
</evidence>